<protein>
    <recommendedName>
        <fullName evidence="7">Peptidase S1 domain-containing protein</fullName>
    </recommendedName>
</protein>
<accession>A0A3B3SK81</accession>
<reference evidence="8" key="2">
    <citation type="submission" date="2025-09" db="UniProtKB">
        <authorList>
            <consortium name="Ensembl"/>
        </authorList>
    </citation>
    <scope>IDENTIFICATION</scope>
</reference>
<dbReference type="FunFam" id="2.40.10.10:FF:000036">
    <property type="entry name" value="Trypsin beta"/>
    <property type="match status" value="1"/>
</dbReference>
<feature type="domain" description="Peptidase S1" evidence="7">
    <location>
        <begin position="13"/>
        <end position="183"/>
    </location>
</feature>
<feature type="signal peptide" evidence="6">
    <location>
        <begin position="1"/>
        <end position="19"/>
    </location>
</feature>
<dbReference type="PANTHER" id="PTHR24271:SF80">
    <property type="entry name" value="GRANZYME 3, TANDEM DUPLICATE 1-RELATED"/>
    <property type="match status" value="1"/>
</dbReference>
<dbReference type="Ensembl" id="ENSPKIT00000011581.1">
    <property type="protein sequence ID" value="ENSPKIP00000030753.1"/>
    <property type="gene ID" value="ENSPKIG00000011496.1"/>
</dbReference>
<dbReference type="PROSITE" id="PS50240">
    <property type="entry name" value="TRYPSIN_DOM"/>
    <property type="match status" value="1"/>
</dbReference>
<dbReference type="STRING" id="1676925.ENSPKIP00000030753"/>
<dbReference type="InterPro" id="IPR043504">
    <property type="entry name" value="Peptidase_S1_PA_chymotrypsin"/>
</dbReference>
<dbReference type="InterPro" id="IPR001254">
    <property type="entry name" value="Trypsin_dom"/>
</dbReference>
<evidence type="ECO:0000256" key="6">
    <source>
        <dbReference type="SAM" id="SignalP"/>
    </source>
</evidence>
<dbReference type="GO" id="GO:0004252">
    <property type="term" value="F:serine-type endopeptidase activity"/>
    <property type="evidence" value="ECO:0007669"/>
    <property type="project" value="InterPro"/>
</dbReference>
<dbReference type="GeneTree" id="ENSGT00910000144271"/>
<dbReference type="Pfam" id="PF00089">
    <property type="entry name" value="Trypsin"/>
    <property type="match status" value="2"/>
</dbReference>
<reference evidence="8" key="1">
    <citation type="submission" date="2025-08" db="UniProtKB">
        <authorList>
            <consortium name="Ensembl"/>
        </authorList>
    </citation>
    <scope>IDENTIFICATION</scope>
</reference>
<dbReference type="SMART" id="SM00020">
    <property type="entry name" value="Tryp_SPc"/>
    <property type="match status" value="1"/>
</dbReference>
<evidence type="ECO:0000313" key="9">
    <source>
        <dbReference type="Proteomes" id="UP000261540"/>
    </source>
</evidence>
<proteinExistence type="predicted"/>
<keyword evidence="6" id="KW-0732">Signal</keyword>
<keyword evidence="3 5" id="KW-0720">Serine protease</keyword>
<sequence>AEFLLFLIAFSGILGGKTAKPHSRPYMASLQVRGAHTCGGFLIREDFILTAAHCIYGLDERVKNINLPSEGENISSHTQCLIPGWGRRKPGGVAEKILREVSVSIKTDKECKKWWQKYYQPKRMLCTFDSKKGICQGDSGGPLVCKDTAYGIAALTAPNCNLSYPSIYTKVSSFIAWINEIMNEKY</sequence>
<dbReference type="SUPFAM" id="SSF50494">
    <property type="entry name" value="Trypsin-like serine proteases"/>
    <property type="match status" value="1"/>
</dbReference>
<evidence type="ECO:0000313" key="8">
    <source>
        <dbReference type="Ensembl" id="ENSPKIP00000030753.1"/>
    </source>
</evidence>
<evidence type="ECO:0000256" key="1">
    <source>
        <dbReference type="ARBA" id="ARBA00022670"/>
    </source>
</evidence>
<dbReference type="InterPro" id="IPR018114">
    <property type="entry name" value="TRYPSIN_HIS"/>
</dbReference>
<organism evidence="8 9">
    <name type="scientific">Paramormyrops kingsleyae</name>
    <dbReference type="NCBI Taxonomy" id="1676925"/>
    <lineage>
        <taxon>Eukaryota</taxon>
        <taxon>Metazoa</taxon>
        <taxon>Chordata</taxon>
        <taxon>Craniata</taxon>
        <taxon>Vertebrata</taxon>
        <taxon>Euteleostomi</taxon>
        <taxon>Actinopterygii</taxon>
        <taxon>Neopterygii</taxon>
        <taxon>Teleostei</taxon>
        <taxon>Osteoglossocephala</taxon>
        <taxon>Osteoglossomorpha</taxon>
        <taxon>Osteoglossiformes</taxon>
        <taxon>Mormyridae</taxon>
        <taxon>Paramormyrops</taxon>
    </lineage>
</organism>
<dbReference type="PROSITE" id="PS00134">
    <property type="entry name" value="TRYPSIN_HIS"/>
    <property type="match status" value="1"/>
</dbReference>
<dbReference type="AlphaFoldDB" id="A0A3B3SK81"/>
<dbReference type="PANTHER" id="PTHR24271">
    <property type="entry name" value="KALLIKREIN-RELATED"/>
    <property type="match status" value="1"/>
</dbReference>
<feature type="chain" id="PRO_5017316810" description="Peptidase S1 domain-containing protein" evidence="6">
    <location>
        <begin position="20"/>
        <end position="186"/>
    </location>
</feature>
<keyword evidence="4" id="KW-1015">Disulfide bond</keyword>
<dbReference type="InterPro" id="IPR033116">
    <property type="entry name" value="TRYPSIN_SER"/>
</dbReference>
<keyword evidence="9" id="KW-1185">Reference proteome</keyword>
<keyword evidence="1 5" id="KW-0645">Protease</keyword>
<evidence type="ECO:0000256" key="4">
    <source>
        <dbReference type="ARBA" id="ARBA00023157"/>
    </source>
</evidence>
<evidence type="ECO:0000256" key="3">
    <source>
        <dbReference type="ARBA" id="ARBA00022825"/>
    </source>
</evidence>
<evidence type="ECO:0000256" key="2">
    <source>
        <dbReference type="ARBA" id="ARBA00022801"/>
    </source>
</evidence>
<dbReference type="Gene3D" id="2.40.10.10">
    <property type="entry name" value="Trypsin-like serine proteases"/>
    <property type="match status" value="2"/>
</dbReference>
<dbReference type="Proteomes" id="UP000261540">
    <property type="component" value="Unplaced"/>
</dbReference>
<keyword evidence="2 5" id="KW-0378">Hydrolase</keyword>
<dbReference type="InterPro" id="IPR009003">
    <property type="entry name" value="Peptidase_S1_PA"/>
</dbReference>
<dbReference type="CDD" id="cd00190">
    <property type="entry name" value="Tryp_SPc"/>
    <property type="match status" value="1"/>
</dbReference>
<evidence type="ECO:0000259" key="7">
    <source>
        <dbReference type="PROSITE" id="PS50240"/>
    </source>
</evidence>
<evidence type="ECO:0000256" key="5">
    <source>
        <dbReference type="RuleBase" id="RU363034"/>
    </source>
</evidence>
<name>A0A3B3SK81_9TELE</name>
<dbReference type="PROSITE" id="PS00135">
    <property type="entry name" value="TRYPSIN_SER"/>
    <property type="match status" value="1"/>
</dbReference>
<dbReference type="GO" id="GO:0006508">
    <property type="term" value="P:proteolysis"/>
    <property type="evidence" value="ECO:0007669"/>
    <property type="project" value="UniProtKB-KW"/>
</dbReference>